<organism evidence="1 2">
    <name type="scientific">Methanooceanicella nereidis</name>
    <dbReference type="NCBI Taxonomy" id="2052831"/>
    <lineage>
        <taxon>Archaea</taxon>
        <taxon>Methanobacteriati</taxon>
        <taxon>Methanobacteriota</taxon>
        <taxon>Stenosarchaea group</taxon>
        <taxon>Methanomicrobia</taxon>
        <taxon>Methanocellales</taxon>
        <taxon>Methanocellaceae</taxon>
        <taxon>Methanooceanicella</taxon>
    </lineage>
</organism>
<proteinExistence type="predicted"/>
<gene>
    <name evidence="1" type="ORF">CUJ83_07295</name>
</gene>
<name>A0AAP2RCW8_9EURY</name>
<keyword evidence="2" id="KW-1185">Reference proteome</keyword>
<comment type="caution">
    <text evidence="1">The sequence shown here is derived from an EMBL/GenBank/DDBJ whole genome shotgun (WGS) entry which is preliminary data.</text>
</comment>
<dbReference type="Proteomes" id="UP001320159">
    <property type="component" value="Unassembled WGS sequence"/>
</dbReference>
<reference evidence="1 2" key="1">
    <citation type="submission" date="2017-11" db="EMBL/GenBank/DDBJ databases">
        <title>Isolation and Characterization of Family Methanocellaceae Species from Potential Methane Hydrate Area Offshore Southwestern Taiwan.</title>
        <authorList>
            <person name="Zhang W.-L."/>
            <person name="Chen W.-C."/>
            <person name="Lai M.-C."/>
            <person name="Chen S.-C."/>
        </authorList>
    </citation>
    <scope>NUCLEOTIDE SEQUENCE [LARGE SCALE GENOMIC DNA]</scope>
    <source>
        <strain evidence="1 2">CWC-04</strain>
    </source>
</reference>
<sequence>MPAAQYYPVPDGVRSHIFSKLFSSSGEHRSPEPGNIFQYVDLLSVIKKEKYKIAIKRLTNEVKIMPMNIINVKVDDEQEETILSAGKDTGYVMMIMNDEGGIRISTEELETMVEGENDAATIDFTSEYYEHVFEWLGDNDVEVTDDIVETISQQKEAEFQFEENEYAEAIKKSEKLTTSMIDQLKEKLEQGIDTAVTPKMKNDYRAALKKLNNKEYDLDYITKWSVRLIGEDEAEKFRENIDGTESDFVDRILKNRMYNRLFIDDYAFLEGDGSLKWVSLEKKK</sequence>
<dbReference type="AlphaFoldDB" id="A0AAP2RCW8"/>
<dbReference type="EMBL" id="PGCK01000005">
    <property type="protein sequence ID" value="MCD1294802.1"/>
    <property type="molecule type" value="Genomic_DNA"/>
</dbReference>
<accession>A0AAP2RCW8</accession>
<evidence type="ECO:0000313" key="1">
    <source>
        <dbReference type="EMBL" id="MCD1294802.1"/>
    </source>
</evidence>
<protein>
    <submittedName>
        <fullName evidence="1">Uncharacterized protein</fullName>
    </submittedName>
</protein>
<evidence type="ECO:0000313" key="2">
    <source>
        <dbReference type="Proteomes" id="UP001320159"/>
    </source>
</evidence>